<evidence type="ECO:0000256" key="4">
    <source>
        <dbReference type="ARBA" id="ARBA00022737"/>
    </source>
</evidence>
<evidence type="ECO:0000313" key="10">
    <source>
        <dbReference type="Proteomes" id="UP000008912"/>
    </source>
</evidence>
<dbReference type="GO" id="GO:0016020">
    <property type="term" value="C:membrane"/>
    <property type="evidence" value="ECO:0007669"/>
    <property type="project" value="InterPro"/>
</dbReference>
<dbReference type="PRINTS" id="PR00258">
    <property type="entry name" value="SPERACTRCPTR"/>
</dbReference>
<feature type="disulfide bond" evidence="7">
    <location>
        <begin position="481"/>
        <end position="542"/>
    </location>
</feature>
<feature type="domain" description="SRCR" evidence="8">
    <location>
        <begin position="443"/>
        <end position="543"/>
    </location>
</feature>
<feature type="domain" description="SRCR" evidence="8">
    <location>
        <begin position="188"/>
        <end position="288"/>
    </location>
</feature>
<dbReference type="SUPFAM" id="SSF56487">
    <property type="entry name" value="SRCR-like"/>
    <property type="match status" value="4"/>
</dbReference>
<feature type="domain" description="SRCR" evidence="8">
    <location>
        <begin position="60"/>
        <end position="160"/>
    </location>
</feature>
<keyword evidence="2" id="KW-0964">Secreted</keyword>
<feature type="disulfide bond" evidence="7">
    <location>
        <begin position="129"/>
        <end position="139"/>
    </location>
</feature>
<feature type="disulfide bond" evidence="7">
    <location>
        <begin position="226"/>
        <end position="287"/>
    </location>
</feature>
<keyword evidence="10" id="KW-1185">Reference proteome</keyword>
<evidence type="ECO:0000259" key="8">
    <source>
        <dbReference type="PROSITE" id="PS50287"/>
    </source>
</evidence>
<feature type="disulfide bond" evidence="7">
    <location>
        <begin position="213"/>
        <end position="277"/>
    </location>
</feature>
<keyword evidence="6" id="KW-0325">Glycoprotein</keyword>
<feature type="disulfide bond" evidence="7">
    <location>
        <begin position="468"/>
        <end position="532"/>
    </location>
</feature>
<reference evidence="9" key="3">
    <citation type="submission" date="2025-09" db="UniProtKB">
        <authorList>
            <consortium name="Ensembl"/>
        </authorList>
    </citation>
    <scope>IDENTIFICATION</scope>
</reference>
<dbReference type="AlphaFoldDB" id="A0A7N5K9P7"/>
<dbReference type="PANTHER" id="PTHR19331:SF22">
    <property type="entry name" value="DELETED IN MALIGNANT BRAIN TUMORS 1 PROTEIN"/>
    <property type="match status" value="1"/>
</dbReference>
<dbReference type="InterPro" id="IPR036772">
    <property type="entry name" value="SRCR-like_dom_sf"/>
</dbReference>
<proteinExistence type="predicted"/>
<evidence type="ECO:0000256" key="7">
    <source>
        <dbReference type="PROSITE-ProRule" id="PRU00196"/>
    </source>
</evidence>
<dbReference type="Gene3D" id="3.10.250.10">
    <property type="entry name" value="SRCR-like domain"/>
    <property type="match status" value="4"/>
</dbReference>
<name>A0A7N5K9P7_AILME</name>
<dbReference type="GO" id="GO:0031012">
    <property type="term" value="C:extracellular matrix"/>
    <property type="evidence" value="ECO:0007669"/>
    <property type="project" value="TreeGrafter"/>
</dbReference>
<sequence length="581" mass="62402">GPWVWLPSMGHSPEKRAPCWGLRPGRSPWVLQMCDTYDLKIHRRGISVLSPSGTPSGLALRLVNGGDRCQGRVEVLYRGSWGTVCDDEWDTNDANVVCRQLGCGWATSAPGNARFGQGSGPIVLDNVRCSGHESYLWSCPHNGWNSHNCVHSEDAAWADEDVSTPFPSGTFLKVLFFVLLGNETGLALRLVSGGDRCQGRVEVLYQGSWGTVCDDEWDTNDANVVCRQLGCGWATSAPGNARFGQGSGPIVLDNVRCSGHESYLWSCPHNGWNSHNCVHSEDAGVICSGEPPKSPGPPFMVTTSPGVIGQEEAPESGTFLKVLFFVLLGNETGLALRLVSGGDRCQGRVEVLYQGSWGTVCDDSWDTNDDARVVCRQLHCGYAVSALGNAYFGPGSGPITLDDVVCPGTGSALWRCACHVYKPQGKFQKLTLIFISTEDWPMLRLINGTGRCSGRVEVSYQGTWGSVCGDGWDLKEAHVVCRQLGCGPAVSAPLGAHFGPGSGKILLDNVHCSGEESHLALCVHDAWFTHKCGHEEDAGAICSGERSLCSLNDSKQNGLLQKLSNETVVPASEGNGFLSFH</sequence>
<keyword evidence="4" id="KW-0677">Repeat</keyword>
<dbReference type="SMART" id="SM00202">
    <property type="entry name" value="SR"/>
    <property type="match status" value="4"/>
</dbReference>
<feature type="disulfide bond" evidence="7">
    <location>
        <begin position="406"/>
        <end position="416"/>
    </location>
</feature>
<comment type="subcellular location">
    <subcellularLocation>
        <location evidence="1">Secreted</location>
    </subcellularLocation>
</comment>
<reference evidence="9 10" key="1">
    <citation type="journal article" date="2010" name="Nature">
        <title>The sequence and de novo assembly of the giant panda genome.</title>
        <authorList>
            <person name="Li R."/>
            <person name="Fan W."/>
            <person name="Tian G."/>
            <person name="Zhu H."/>
            <person name="He L."/>
            <person name="Cai J."/>
            <person name="Huang Q."/>
            <person name="Cai Q."/>
            <person name="Li B."/>
            <person name="Bai Y."/>
            <person name="Zhang Z."/>
            <person name="Zhang Y."/>
            <person name="Wang W."/>
            <person name="Li J."/>
            <person name="Wei F."/>
            <person name="Li H."/>
            <person name="Jian M."/>
            <person name="Li J."/>
            <person name="Zhang Z."/>
            <person name="Nielsen R."/>
            <person name="Li D."/>
            <person name="Gu W."/>
            <person name="Yang Z."/>
            <person name="Xuan Z."/>
            <person name="Ryder O.A."/>
            <person name="Leung F.C."/>
            <person name="Zhou Y."/>
            <person name="Cao J."/>
            <person name="Sun X."/>
            <person name="Fu Y."/>
            <person name="Fang X."/>
            <person name="Guo X."/>
            <person name="Wang B."/>
            <person name="Hou R."/>
            <person name="Shen F."/>
            <person name="Mu B."/>
            <person name="Ni P."/>
            <person name="Lin R."/>
            <person name="Qian W."/>
            <person name="Wang G."/>
            <person name="Yu C."/>
            <person name="Nie W."/>
            <person name="Wang J."/>
            <person name="Wu Z."/>
            <person name="Liang H."/>
            <person name="Min J."/>
            <person name="Wu Q."/>
            <person name="Cheng S."/>
            <person name="Ruan J."/>
            <person name="Wang M."/>
            <person name="Shi Z."/>
            <person name="Wen M."/>
            <person name="Liu B."/>
            <person name="Ren X."/>
            <person name="Zheng H."/>
            <person name="Dong D."/>
            <person name="Cook K."/>
            <person name="Shan G."/>
            <person name="Zhang H."/>
            <person name="Kosiol C."/>
            <person name="Xie X."/>
            <person name="Lu Z."/>
            <person name="Zheng H."/>
            <person name="Li Y."/>
            <person name="Steiner C.C."/>
            <person name="Lam T.T."/>
            <person name="Lin S."/>
            <person name="Zhang Q."/>
            <person name="Li G."/>
            <person name="Tian J."/>
            <person name="Gong T."/>
            <person name="Liu H."/>
            <person name="Zhang D."/>
            <person name="Fang L."/>
            <person name="Ye C."/>
            <person name="Zhang J."/>
            <person name="Hu W."/>
            <person name="Xu A."/>
            <person name="Ren Y."/>
            <person name="Zhang G."/>
            <person name="Bruford M.W."/>
            <person name="Li Q."/>
            <person name="Ma L."/>
            <person name="Guo Y."/>
            <person name="An N."/>
            <person name="Hu Y."/>
            <person name="Zheng Y."/>
            <person name="Shi Y."/>
            <person name="Li Z."/>
            <person name="Liu Q."/>
            <person name="Chen Y."/>
            <person name="Zhao J."/>
            <person name="Qu N."/>
            <person name="Zhao S."/>
            <person name="Tian F."/>
            <person name="Wang X."/>
            <person name="Wang H."/>
            <person name="Xu L."/>
            <person name="Liu X."/>
            <person name="Vinar T."/>
            <person name="Wang Y."/>
            <person name="Lam T.W."/>
            <person name="Yiu S.M."/>
            <person name="Liu S."/>
            <person name="Zhang H."/>
            <person name="Li D."/>
            <person name="Huang Y."/>
            <person name="Wang X."/>
            <person name="Yang G."/>
            <person name="Jiang Z."/>
            <person name="Wang J."/>
            <person name="Qin N."/>
            <person name="Li L."/>
            <person name="Li J."/>
            <person name="Bolund L."/>
            <person name="Kristiansen K."/>
            <person name="Wong G.K."/>
            <person name="Olson M."/>
            <person name="Zhang X."/>
            <person name="Li S."/>
            <person name="Yang H."/>
            <person name="Wang J."/>
            <person name="Wang J."/>
        </authorList>
    </citation>
    <scope>NUCLEOTIDE SEQUENCE [LARGE SCALE GENOMIC DNA]</scope>
</reference>
<protein>
    <recommendedName>
        <fullName evidence="8">SRCR domain-containing protein</fullName>
    </recommendedName>
</protein>
<keyword evidence="3" id="KW-0732">Signal</keyword>
<dbReference type="FunFam" id="3.10.250.10:FF:000009">
    <property type="entry name" value="WC1"/>
    <property type="match status" value="1"/>
</dbReference>
<dbReference type="InterPro" id="IPR001190">
    <property type="entry name" value="SRCR"/>
</dbReference>
<dbReference type="Ensembl" id="ENSAMET00000026139.1">
    <property type="protein sequence ID" value="ENSAMEP00000037027.1"/>
    <property type="gene ID" value="ENSAMEG00000008992.2"/>
</dbReference>
<dbReference type="PANTHER" id="PTHR19331">
    <property type="entry name" value="SCAVENGER RECEPTOR DOMAIN-CONTAINING"/>
    <property type="match status" value="1"/>
</dbReference>
<comment type="caution">
    <text evidence="7">Lacks conserved residue(s) required for the propagation of feature annotation.</text>
</comment>
<dbReference type="Pfam" id="PF00530">
    <property type="entry name" value="SRCR"/>
    <property type="match status" value="4"/>
</dbReference>
<evidence type="ECO:0000256" key="3">
    <source>
        <dbReference type="ARBA" id="ARBA00022729"/>
    </source>
</evidence>
<reference evidence="9" key="2">
    <citation type="submission" date="2025-08" db="UniProtKB">
        <authorList>
            <consortium name="Ensembl"/>
        </authorList>
    </citation>
    <scope>IDENTIFICATION</scope>
</reference>
<dbReference type="GeneTree" id="ENSGT00950000183145"/>
<dbReference type="PROSITE" id="PS50287">
    <property type="entry name" value="SRCR_2"/>
    <property type="match status" value="4"/>
</dbReference>
<organism evidence="9 10">
    <name type="scientific">Ailuropoda melanoleuca</name>
    <name type="common">Giant panda</name>
    <dbReference type="NCBI Taxonomy" id="9646"/>
    <lineage>
        <taxon>Eukaryota</taxon>
        <taxon>Metazoa</taxon>
        <taxon>Chordata</taxon>
        <taxon>Craniata</taxon>
        <taxon>Vertebrata</taxon>
        <taxon>Euteleostomi</taxon>
        <taxon>Mammalia</taxon>
        <taxon>Eutheria</taxon>
        <taxon>Laurasiatheria</taxon>
        <taxon>Carnivora</taxon>
        <taxon>Caniformia</taxon>
        <taxon>Ursidae</taxon>
        <taxon>Ailuropoda</taxon>
    </lineage>
</organism>
<feature type="disulfide bond" evidence="7">
    <location>
        <begin position="257"/>
        <end position="267"/>
    </location>
</feature>
<dbReference type="PROSITE" id="PS00420">
    <property type="entry name" value="SRCR_1"/>
    <property type="match status" value="3"/>
</dbReference>
<evidence type="ECO:0000313" key="9">
    <source>
        <dbReference type="Ensembl" id="ENSAMEP00000037027.1"/>
    </source>
</evidence>
<dbReference type="FunFam" id="3.10.250.10:FF:000003">
    <property type="entry name" value="Deleted in malignant brain tumors 1"/>
    <property type="match status" value="3"/>
</dbReference>
<evidence type="ECO:0000256" key="2">
    <source>
        <dbReference type="ARBA" id="ARBA00022525"/>
    </source>
</evidence>
<feature type="domain" description="SRCR" evidence="8">
    <location>
        <begin position="336"/>
        <end position="416"/>
    </location>
</feature>
<dbReference type="GO" id="GO:0006952">
    <property type="term" value="P:defense response"/>
    <property type="evidence" value="ECO:0007669"/>
    <property type="project" value="TreeGrafter"/>
</dbReference>
<evidence type="ECO:0000256" key="5">
    <source>
        <dbReference type="ARBA" id="ARBA00023157"/>
    </source>
</evidence>
<dbReference type="GO" id="GO:0005615">
    <property type="term" value="C:extracellular space"/>
    <property type="evidence" value="ECO:0007669"/>
    <property type="project" value="TreeGrafter"/>
</dbReference>
<feature type="disulfide bond" evidence="7">
    <location>
        <begin position="512"/>
        <end position="522"/>
    </location>
</feature>
<accession>A0A7N5K9P7</accession>
<feature type="disulfide bond" evidence="7">
    <location>
        <begin position="85"/>
        <end position="149"/>
    </location>
</feature>
<dbReference type="Proteomes" id="UP000008912">
    <property type="component" value="Unassembled WGS sequence"/>
</dbReference>
<evidence type="ECO:0000256" key="6">
    <source>
        <dbReference type="ARBA" id="ARBA00023180"/>
    </source>
</evidence>
<keyword evidence="5 7" id="KW-1015">Disulfide bond</keyword>
<evidence type="ECO:0000256" key="1">
    <source>
        <dbReference type="ARBA" id="ARBA00004613"/>
    </source>
</evidence>